<comment type="caution">
    <text evidence="2">The sequence shown here is derived from an EMBL/GenBank/DDBJ whole genome shotgun (WGS) entry which is preliminary data.</text>
</comment>
<organism evidence="2 3">
    <name type="scientific">Staurois parvus</name>
    <dbReference type="NCBI Taxonomy" id="386267"/>
    <lineage>
        <taxon>Eukaryota</taxon>
        <taxon>Metazoa</taxon>
        <taxon>Chordata</taxon>
        <taxon>Craniata</taxon>
        <taxon>Vertebrata</taxon>
        <taxon>Euteleostomi</taxon>
        <taxon>Amphibia</taxon>
        <taxon>Batrachia</taxon>
        <taxon>Anura</taxon>
        <taxon>Neobatrachia</taxon>
        <taxon>Ranoidea</taxon>
        <taxon>Ranidae</taxon>
        <taxon>Staurois</taxon>
    </lineage>
</organism>
<name>A0ABN9APH1_9NEOB</name>
<accession>A0ABN9APH1</accession>
<evidence type="ECO:0000256" key="1">
    <source>
        <dbReference type="SAM" id="MobiDB-lite"/>
    </source>
</evidence>
<feature type="non-terminal residue" evidence="2">
    <location>
        <position position="1"/>
    </location>
</feature>
<dbReference type="EMBL" id="CATNWA010000739">
    <property type="protein sequence ID" value="CAI9537924.1"/>
    <property type="molecule type" value="Genomic_DNA"/>
</dbReference>
<feature type="non-terminal residue" evidence="2">
    <location>
        <position position="114"/>
    </location>
</feature>
<protein>
    <submittedName>
        <fullName evidence="2">Uncharacterized protein</fullName>
    </submittedName>
</protein>
<evidence type="ECO:0000313" key="3">
    <source>
        <dbReference type="Proteomes" id="UP001162483"/>
    </source>
</evidence>
<reference evidence="2" key="1">
    <citation type="submission" date="2023-05" db="EMBL/GenBank/DDBJ databases">
        <authorList>
            <person name="Stuckert A."/>
        </authorList>
    </citation>
    <scope>NUCLEOTIDE SEQUENCE</scope>
</reference>
<evidence type="ECO:0000313" key="2">
    <source>
        <dbReference type="EMBL" id="CAI9537924.1"/>
    </source>
</evidence>
<dbReference type="Proteomes" id="UP001162483">
    <property type="component" value="Unassembled WGS sequence"/>
</dbReference>
<sequence length="114" mass="12854">ALPGPRIHYIRSPRTPHSLYPLSPDPAFTISALPGPRIHYIRSPRTPHSLYPLSPDPAFTISALPGPRIHYIWSPTVHTTWKCNYFNKKNNSSNTHQTEHAQSVSTQYVLSGDK</sequence>
<feature type="region of interest" description="Disordered" evidence="1">
    <location>
        <begin position="88"/>
        <end position="114"/>
    </location>
</feature>
<proteinExistence type="predicted"/>
<keyword evidence="3" id="KW-1185">Reference proteome</keyword>
<gene>
    <name evidence="2" type="ORF">SPARVUS_LOCUS1309386</name>
</gene>